<gene>
    <name evidence="6" type="ORF">GCM10009767_21010</name>
</gene>
<evidence type="ECO:0000256" key="1">
    <source>
        <dbReference type="ARBA" id="ARBA00001933"/>
    </source>
</evidence>
<dbReference type="Gene3D" id="3.90.1150.10">
    <property type="entry name" value="Aspartate Aminotransferase, domain 1"/>
    <property type="match status" value="1"/>
</dbReference>
<keyword evidence="3 4" id="KW-0663">Pyridoxal phosphate</keyword>
<dbReference type="Pfam" id="PF01053">
    <property type="entry name" value="Cys_Met_Meta_PP"/>
    <property type="match status" value="1"/>
</dbReference>
<evidence type="ECO:0000313" key="7">
    <source>
        <dbReference type="Proteomes" id="UP001501204"/>
    </source>
</evidence>
<evidence type="ECO:0000256" key="4">
    <source>
        <dbReference type="RuleBase" id="RU362118"/>
    </source>
</evidence>
<dbReference type="PANTHER" id="PTHR11808:SF15">
    <property type="entry name" value="CYSTATHIONINE GAMMA-LYASE"/>
    <property type="match status" value="1"/>
</dbReference>
<dbReference type="Gene3D" id="3.40.640.10">
    <property type="entry name" value="Type I PLP-dependent aspartate aminotransferase-like (Major domain)"/>
    <property type="match status" value="1"/>
</dbReference>
<protein>
    <submittedName>
        <fullName evidence="6">Aminotransferase class I/II-fold pyridoxal phosphate-dependent enzyme</fullName>
    </submittedName>
</protein>
<evidence type="ECO:0000256" key="2">
    <source>
        <dbReference type="ARBA" id="ARBA00009077"/>
    </source>
</evidence>
<proteinExistence type="inferred from homology"/>
<sequence length="389" mass="41309">MTARTEIPSAPGSTDLRPDTVLVSGGRPAPEHDAPVGPSIVLTSTYRGSGGLDAEDRTYGRFSNPTWEDLEDVLARLEQAQLPGLLYSSGLAAVASVLSLVPAGGHLVVPRHSYQGSLALAADLEARGMLTVRTVDVADTEDVVAAVDGADLLWLESPTNPMLEVADLPVLLAAARERGVLTCVDNTFATPLLQRPLVHGADIVVHSVTKYLAGHSDVVLGAAVTSDPALRTRLKGHRSLHGAIPGPFEAWLALRGMRTLAVRVERSAATAGELARRLQEHPAVREVRYPGLPGDPGHQRAAAQMDGFGSVVAIVPAGDVNAVEAAVDALRVWTPATSLGGVESLIERRRRHHEEPQSVPETLLRLSVGIENVEDLWEDLDRALSGIDR</sequence>
<name>A0ABP4WSU9_9MICC</name>
<evidence type="ECO:0000313" key="6">
    <source>
        <dbReference type="EMBL" id="GAA1761884.1"/>
    </source>
</evidence>
<comment type="cofactor">
    <cofactor evidence="1 4">
        <name>pyridoxal 5'-phosphate</name>
        <dbReference type="ChEBI" id="CHEBI:597326"/>
    </cofactor>
</comment>
<reference evidence="7" key="1">
    <citation type="journal article" date="2019" name="Int. J. Syst. Evol. Microbiol.">
        <title>The Global Catalogue of Microorganisms (GCM) 10K type strain sequencing project: providing services to taxonomists for standard genome sequencing and annotation.</title>
        <authorList>
            <consortium name="The Broad Institute Genomics Platform"/>
            <consortium name="The Broad Institute Genome Sequencing Center for Infectious Disease"/>
            <person name="Wu L."/>
            <person name="Ma J."/>
        </authorList>
    </citation>
    <scope>NUCLEOTIDE SEQUENCE [LARGE SCALE GENOMIC DNA]</scope>
    <source>
        <strain evidence="7">JCM 14735</strain>
    </source>
</reference>
<dbReference type="PANTHER" id="PTHR11808">
    <property type="entry name" value="TRANS-SULFURATION ENZYME FAMILY MEMBER"/>
    <property type="match status" value="1"/>
</dbReference>
<keyword evidence="6" id="KW-0032">Aminotransferase</keyword>
<comment type="similarity">
    <text evidence="2 4">Belongs to the trans-sulfuration enzymes family.</text>
</comment>
<dbReference type="InterPro" id="IPR015422">
    <property type="entry name" value="PyrdxlP-dep_Trfase_small"/>
</dbReference>
<feature type="region of interest" description="Disordered" evidence="5">
    <location>
        <begin position="1"/>
        <end position="39"/>
    </location>
</feature>
<dbReference type="InterPro" id="IPR000277">
    <property type="entry name" value="Cys/Met-Metab_PyrdxlP-dep_enz"/>
</dbReference>
<evidence type="ECO:0000256" key="3">
    <source>
        <dbReference type="ARBA" id="ARBA00022898"/>
    </source>
</evidence>
<dbReference type="PIRSF" id="PIRSF001434">
    <property type="entry name" value="CGS"/>
    <property type="match status" value="1"/>
</dbReference>
<evidence type="ECO:0000256" key="5">
    <source>
        <dbReference type="SAM" id="MobiDB-lite"/>
    </source>
</evidence>
<dbReference type="CDD" id="cd00614">
    <property type="entry name" value="CGS_like"/>
    <property type="match status" value="1"/>
</dbReference>
<dbReference type="InterPro" id="IPR015421">
    <property type="entry name" value="PyrdxlP-dep_Trfase_major"/>
</dbReference>
<dbReference type="RefSeq" id="WP_344122271.1">
    <property type="nucleotide sequence ID" value="NZ_BAAAOA010000024.1"/>
</dbReference>
<keyword evidence="6" id="KW-0808">Transferase</keyword>
<keyword evidence="7" id="KW-1185">Reference proteome</keyword>
<dbReference type="SUPFAM" id="SSF53383">
    <property type="entry name" value="PLP-dependent transferases"/>
    <property type="match status" value="1"/>
</dbReference>
<dbReference type="InterPro" id="IPR015424">
    <property type="entry name" value="PyrdxlP-dep_Trfase"/>
</dbReference>
<accession>A0ABP4WSU9</accession>
<dbReference type="Proteomes" id="UP001501204">
    <property type="component" value="Unassembled WGS sequence"/>
</dbReference>
<dbReference type="GO" id="GO:0008483">
    <property type="term" value="F:transaminase activity"/>
    <property type="evidence" value="ECO:0007669"/>
    <property type="project" value="UniProtKB-KW"/>
</dbReference>
<comment type="caution">
    <text evidence="6">The sequence shown here is derived from an EMBL/GenBank/DDBJ whole genome shotgun (WGS) entry which is preliminary data.</text>
</comment>
<dbReference type="EMBL" id="BAAAOA010000024">
    <property type="protein sequence ID" value="GAA1761884.1"/>
    <property type="molecule type" value="Genomic_DNA"/>
</dbReference>
<organism evidence="6 7">
    <name type="scientific">Kocuria aegyptia</name>
    <dbReference type="NCBI Taxonomy" id="330943"/>
    <lineage>
        <taxon>Bacteria</taxon>
        <taxon>Bacillati</taxon>
        <taxon>Actinomycetota</taxon>
        <taxon>Actinomycetes</taxon>
        <taxon>Micrococcales</taxon>
        <taxon>Micrococcaceae</taxon>
        <taxon>Kocuria</taxon>
    </lineage>
</organism>